<keyword evidence="2" id="KW-0812">Transmembrane</keyword>
<evidence type="ECO:0000256" key="1">
    <source>
        <dbReference type="SAM" id="MobiDB-lite"/>
    </source>
</evidence>
<dbReference type="Proteomes" id="UP000800235">
    <property type="component" value="Unassembled WGS sequence"/>
</dbReference>
<evidence type="ECO:0000313" key="3">
    <source>
        <dbReference type="EMBL" id="KAF2431915.1"/>
    </source>
</evidence>
<dbReference type="EMBL" id="MU007029">
    <property type="protein sequence ID" value="KAF2431915.1"/>
    <property type="molecule type" value="Genomic_DNA"/>
</dbReference>
<name>A0A9P4TZR5_9PEZI</name>
<keyword evidence="2" id="KW-0472">Membrane</keyword>
<accession>A0A9P4TZR5</accession>
<keyword evidence="4" id="KW-1185">Reference proteome</keyword>
<evidence type="ECO:0000313" key="4">
    <source>
        <dbReference type="Proteomes" id="UP000800235"/>
    </source>
</evidence>
<dbReference type="OrthoDB" id="3358048at2759"/>
<sequence>MENTTTHRVRKTFKYPTEGDSDSSPPDLDEEEQEQLINEYIENDARKTQGYKRAFLSIPLLLPILYIPSLLSPTSPTSTSTPPTLLLPAILSLLITAYTLSLIPTRFELHPPQPQQQQNQSQQSQSQATNTSLSLSPLSLLFHKYIDHLNAILCILLLPFAYQGKVKGREDDVWFACLPGVVFVLIYIVRTQLKPVDLGELRRLRYGYKGA</sequence>
<organism evidence="3 4">
    <name type="scientific">Tothia fuscella</name>
    <dbReference type="NCBI Taxonomy" id="1048955"/>
    <lineage>
        <taxon>Eukaryota</taxon>
        <taxon>Fungi</taxon>
        <taxon>Dikarya</taxon>
        <taxon>Ascomycota</taxon>
        <taxon>Pezizomycotina</taxon>
        <taxon>Dothideomycetes</taxon>
        <taxon>Pleosporomycetidae</taxon>
        <taxon>Venturiales</taxon>
        <taxon>Cylindrosympodiaceae</taxon>
        <taxon>Tothia</taxon>
    </lineage>
</organism>
<feature type="transmembrane region" description="Helical" evidence="2">
    <location>
        <begin position="173"/>
        <end position="193"/>
    </location>
</feature>
<gene>
    <name evidence="3" type="ORF">EJ08DRAFT_648578</name>
</gene>
<keyword evidence="2" id="KW-1133">Transmembrane helix</keyword>
<proteinExistence type="predicted"/>
<protein>
    <submittedName>
        <fullName evidence="3">Uncharacterized protein</fullName>
    </submittedName>
</protein>
<feature type="transmembrane region" description="Helical" evidence="2">
    <location>
        <begin position="54"/>
        <end position="73"/>
    </location>
</feature>
<feature type="transmembrane region" description="Helical" evidence="2">
    <location>
        <begin position="85"/>
        <end position="103"/>
    </location>
</feature>
<comment type="caution">
    <text evidence="3">The sequence shown here is derived from an EMBL/GenBank/DDBJ whole genome shotgun (WGS) entry which is preliminary data.</text>
</comment>
<feature type="region of interest" description="Disordered" evidence="1">
    <location>
        <begin position="109"/>
        <end position="128"/>
    </location>
</feature>
<feature type="compositionally biased region" description="Low complexity" evidence="1">
    <location>
        <begin position="115"/>
        <end position="128"/>
    </location>
</feature>
<dbReference type="AlphaFoldDB" id="A0A9P4TZR5"/>
<reference evidence="3" key="1">
    <citation type="journal article" date="2020" name="Stud. Mycol.">
        <title>101 Dothideomycetes genomes: a test case for predicting lifestyles and emergence of pathogens.</title>
        <authorList>
            <person name="Haridas S."/>
            <person name="Albert R."/>
            <person name="Binder M."/>
            <person name="Bloem J."/>
            <person name="Labutti K."/>
            <person name="Salamov A."/>
            <person name="Andreopoulos B."/>
            <person name="Baker S."/>
            <person name="Barry K."/>
            <person name="Bills G."/>
            <person name="Bluhm B."/>
            <person name="Cannon C."/>
            <person name="Castanera R."/>
            <person name="Culley D."/>
            <person name="Daum C."/>
            <person name="Ezra D."/>
            <person name="Gonzalez J."/>
            <person name="Henrissat B."/>
            <person name="Kuo A."/>
            <person name="Liang C."/>
            <person name="Lipzen A."/>
            <person name="Lutzoni F."/>
            <person name="Magnuson J."/>
            <person name="Mondo S."/>
            <person name="Nolan M."/>
            <person name="Ohm R."/>
            <person name="Pangilinan J."/>
            <person name="Park H.-J."/>
            <person name="Ramirez L."/>
            <person name="Alfaro M."/>
            <person name="Sun H."/>
            <person name="Tritt A."/>
            <person name="Yoshinaga Y."/>
            <person name="Zwiers L.-H."/>
            <person name="Turgeon B."/>
            <person name="Goodwin S."/>
            <person name="Spatafora J."/>
            <person name="Crous P."/>
            <person name="Grigoriev I."/>
        </authorList>
    </citation>
    <scope>NUCLEOTIDE SEQUENCE</scope>
    <source>
        <strain evidence="3">CBS 130266</strain>
    </source>
</reference>
<feature type="region of interest" description="Disordered" evidence="1">
    <location>
        <begin position="1"/>
        <end position="32"/>
    </location>
</feature>
<evidence type="ECO:0000256" key="2">
    <source>
        <dbReference type="SAM" id="Phobius"/>
    </source>
</evidence>